<sequence length="233" mass="25466">MIEGFTFLNWRRVASHLLALSTFSVLGVFAVQAQQFSADIITRHDGVSSAAGRLSVRDGKVRIETVEHADGFFLVDPAKPSATFVRPGARVFMDAGQSTRLTRVFVPVDPDAPCRQWQAMARLAGAAGEGTWRCDQTGEETIEGRSTVAFKVVSGAGQEFAGWIDRELAFPLRIKTEDGALVALTAIKDAPQPVSSFEIPASFRKFSLDALMERIKQSDVWVAQPEDDKAPRP</sequence>
<dbReference type="AlphaFoldDB" id="A0A1M7U8M9"/>
<gene>
    <name evidence="2" type="ORF">SAMN05444170_3978</name>
</gene>
<dbReference type="EMBL" id="LT670849">
    <property type="protein sequence ID" value="SHN79288.1"/>
    <property type="molecule type" value="Genomic_DNA"/>
</dbReference>
<protein>
    <recommendedName>
        <fullName evidence="4">DUF4412 domain-containing protein</fullName>
    </recommendedName>
</protein>
<dbReference type="Proteomes" id="UP000184096">
    <property type="component" value="Chromosome I"/>
</dbReference>
<evidence type="ECO:0000313" key="3">
    <source>
        <dbReference type="Proteomes" id="UP000184096"/>
    </source>
</evidence>
<evidence type="ECO:0000256" key="1">
    <source>
        <dbReference type="SAM" id="SignalP"/>
    </source>
</evidence>
<organism evidence="2 3">
    <name type="scientific">Bradyrhizobium erythrophlei</name>
    <dbReference type="NCBI Taxonomy" id="1437360"/>
    <lineage>
        <taxon>Bacteria</taxon>
        <taxon>Pseudomonadati</taxon>
        <taxon>Pseudomonadota</taxon>
        <taxon>Alphaproteobacteria</taxon>
        <taxon>Hyphomicrobiales</taxon>
        <taxon>Nitrobacteraceae</taxon>
        <taxon>Bradyrhizobium</taxon>
    </lineage>
</organism>
<accession>A0A1M7U8M9</accession>
<reference evidence="3" key="1">
    <citation type="submission" date="2016-11" db="EMBL/GenBank/DDBJ databases">
        <authorList>
            <person name="Varghese N."/>
            <person name="Submissions S."/>
        </authorList>
    </citation>
    <scope>NUCLEOTIDE SEQUENCE [LARGE SCALE GENOMIC DNA]</scope>
    <source>
        <strain evidence="3">GAS401</strain>
    </source>
</reference>
<keyword evidence="3" id="KW-1185">Reference proteome</keyword>
<evidence type="ECO:0008006" key="4">
    <source>
        <dbReference type="Google" id="ProtNLM"/>
    </source>
</evidence>
<feature type="chain" id="PRO_5012794236" description="DUF4412 domain-containing protein" evidence="1">
    <location>
        <begin position="34"/>
        <end position="233"/>
    </location>
</feature>
<name>A0A1M7U8M9_9BRAD</name>
<feature type="signal peptide" evidence="1">
    <location>
        <begin position="1"/>
        <end position="33"/>
    </location>
</feature>
<dbReference type="OrthoDB" id="8227458at2"/>
<proteinExistence type="predicted"/>
<keyword evidence="1" id="KW-0732">Signal</keyword>
<evidence type="ECO:0000313" key="2">
    <source>
        <dbReference type="EMBL" id="SHN79288.1"/>
    </source>
</evidence>
<dbReference type="RefSeq" id="WP_072820283.1">
    <property type="nucleotide sequence ID" value="NZ_LT670849.1"/>
</dbReference>